<name>A0ACA9Y7X2_9ASCO</name>
<reference evidence="1" key="1">
    <citation type="submission" date="2022-06" db="EMBL/GenBank/DDBJ databases">
        <authorList>
            <person name="Legras J.-L."/>
            <person name="Devillers H."/>
            <person name="Grondin C."/>
        </authorList>
    </citation>
    <scope>NUCLEOTIDE SEQUENCE</scope>
    <source>
        <strain evidence="1">CLIB 1444</strain>
    </source>
</reference>
<organism evidence="1 2">
    <name type="scientific">[Candida] jaroonii</name>
    <dbReference type="NCBI Taxonomy" id="467808"/>
    <lineage>
        <taxon>Eukaryota</taxon>
        <taxon>Fungi</taxon>
        <taxon>Dikarya</taxon>
        <taxon>Ascomycota</taxon>
        <taxon>Saccharomycotina</taxon>
        <taxon>Pichiomycetes</taxon>
        <taxon>Debaryomycetaceae</taxon>
        <taxon>Yamadazyma</taxon>
    </lineage>
</organism>
<sequence>MSLIYYYYLIHIPITLLIDSTVLIPPVFEFQKAIVSFHIDFNNDFLLKVPPLWFKIFIFFELIFQLPYFFVYCFHLKDKPSRYIGDIIYGLNASLTTFVCLIYALNEKNYPLMGVYGPYCLIPLLIMINGIKNLNHIISPVESDKK</sequence>
<comment type="caution">
    <text evidence="1">The sequence shown here is derived from an EMBL/GenBank/DDBJ whole genome shotgun (WGS) entry which is preliminary data.</text>
</comment>
<evidence type="ECO:0000313" key="1">
    <source>
        <dbReference type="EMBL" id="CAH6721115.1"/>
    </source>
</evidence>
<gene>
    <name evidence="1" type="ORF">CLIB1444_05S03906</name>
</gene>
<dbReference type="EMBL" id="CALSDN010000005">
    <property type="protein sequence ID" value="CAH6721115.1"/>
    <property type="molecule type" value="Genomic_DNA"/>
</dbReference>
<proteinExistence type="predicted"/>
<evidence type="ECO:0000313" key="2">
    <source>
        <dbReference type="Proteomes" id="UP001152531"/>
    </source>
</evidence>
<accession>A0ACA9Y7X2</accession>
<dbReference type="Proteomes" id="UP001152531">
    <property type="component" value="Unassembled WGS sequence"/>
</dbReference>
<protein>
    <submittedName>
        <fullName evidence="1">Uncharacterized membrane protein</fullName>
    </submittedName>
</protein>
<keyword evidence="2" id="KW-1185">Reference proteome</keyword>